<evidence type="ECO:0000259" key="5">
    <source>
        <dbReference type="PROSITE" id="PS01124"/>
    </source>
</evidence>
<dbReference type="Pfam" id="PF02311">
    <property type="entry name" value="AraC_binding"/>
    <property type="match status" value="1"/>
</dbReference>
<dbReference type="SUPFAM" id="SSF46689">
    <property type="entry name" value="Homeodomain-like"/>
    <property type="match status" value="1"/>
</dbReference>
<dbReference type="PRINTS" id="PR00032">
    <property type="entry name" value="HTHARAC"/>
</dbReference>
<evidence type="ECO:0000313" key="7">
    <source>
        <dbReference type="Proteomes" id="UP001208938"/>
    </source>
</evidence>
<dbReference type="Pfam" id="PF12833">
    <property type="entry name" value="HTH_18"/>
    <property type="match status" value="1"/>
</dbReference>
<protein>
    <submittedName>
        <fullName evidence="6">Helix-turn-helix domain-containing protein</fullName>
    </submittedName>
</protein>
<dbReference type="Gene3D" id="1.10.10.60">
    <property type="entry name" value="Homeodomain-like"/>
    <property type="match status" value="1"/>
</dbReference>
<dbReference type="Gene3D" id="2.60.120.10">
    <property type="entry name" value="Jelly Rolls"/>
    <property type="match status" value="1"/>
</dbReference>
<dbReference type="InterPro" id="IPR003313">
    <property type="entry name" value="AraC-bd"/>
</dbReference>
<dbReference type="CDD" id="cd06999">
    <property type="entry name" value="cupin_HpaA-like_N"/>
    <property type="match status" value="1"/>
</dbReference>
<keyword evidence="4" id="KW-0804">Transcription</keyword>
<dbReference type="PROSITE" id="PS01124">
    <property type="entry name" value="HTH_ARAC_FAMILY_2"/>
    <property type="match status" value="1"/>
</dbReference>
<keyword evidence="1" id="KW-0805">Transcription regulation</keyword>
<dbReference type="InterPro" id="IPR011051">
    <property type="entry name" value="RmlC_Cupin_sf"/>
</dbReference>
<name>A0ABT3GXE5_9RHOB</name>
<keyword evidence="3" id="KW-0010">Activator</keyword>
<dbReference type="InterPro" id="IPR018060">
    <property type="entry name" value="HTH_AraC"/>
</dbReference>
<dbReference type="InterPro" id="IPR009057">
    <property type="entry name" value="Homeodomain-like_sf"/>
</dbReference>
<dbReference type="InterPro" id="IPR014710">
    <property type="entry name" value="RmlC-like_jellyroll"/>
</dbReference>
<dbReference type="InterPro" id="IPR047264">
    <property type="entry name" value="Cupin_HpaA-like_N"/>
</dbReference>
<reference evidence="6 7" key="1">
    <citation type="submission" date="2022-10" db="EMBL/GenBank/DDBJ databases">
        <title>Pararhodobacter sp. nov., isolated from marine algae.</title>
        <authorList>
            <person name="Choi B.J."/>
            <person name="Kim J.M."/>
            <person name="Lee J.K."/>
            <person name="Choi D.G."/>
            <person name="Jeon C.O."/>
        </authorList>
    </citation>
    <scope>NUCLEOTIDE SEQUENCE [LARGE SCALE GENOMIC DNA]</scope>
    <source>
        <strain evidence="6 7">ZQ420</strain>
    </source>
</reference>
<dbReference type="Proteomes" id="UP001208938">
    <property type="component" value="Unassembled WGS sequence"/>
</dbReference>
<dbReference type="SMART" id="SM00342">
    <property type="entry name" value="HTH_ARAC"/>
    <property type="match status" value="1"/>
</dbReference>
<dbReference type="EMBL" id="JAPDFL010000001">
    <property type="protein sequence ID" value="MCW1932219.1"/>
    <property type="molecule type" value="Genomic_DNA"/>
</dbReference>
<dbReference type="PANTHER" id="PTHR43280:SF32">
    <property type="entry name" value="TRANSCRIPTIONAL REGULATORY PROTEIN"/>
    <property type="match status" value="1"/>
</dbReference>
<comment type="caution">
    <text evidence="6">The sequence shown here is derived from an EMBL/GenBank/DDBJ whole genome shotgun (WGS) entry which is preliminary data.</text>
</comment>
<dbReference type="RefSeq" id="WP_264505243.1">
    <property type="nucleotide sequence ID" value="NZ_JAPDFL010000001.1"/>
</dbReference>
<evidence type="ECO:0000256" key="1">
    <source>
        <dbReference type="ARBA" id="ARBA00023015"/>
    </source>
</evidence>
<evidence type="ECO:0000256" key="3">
    <source>
        <dbReference type="ARBA" id="ARBA00023159"/>
    </source>
</evidence>
<organism evidence="6 7">
    <name type="scientific">Pararhodobacter zhoushanensis</name>
    <dbReference type="NCBI Taxonomy" id="2479545"/>
    <lineage>
        <taxon>Bacteria</taxon>
        <taxon>Pseudomonadati</taxon>
        <taxon>Pseudomonadota</taxon>
        <taxon>Alphaproteobacteria</taxon>
        <taxon>Rhodobacterales</taxon>
        <taxon>Paracoccaceae</taxon>
        <taxon>Pararhodobacter</taxon>
    </lineage>
</organism>
<proteinExistence type="predicted"/>
<dbReference type="InterPro" id="IPR020449">
    <property type="entry name" value="Tscrpt_reg_AraC-type_HTH"/>
</dbReference>
<dbReference type="PANTHER" id="PTHR43280">
    <property type="entry name" value="ARAC-FAMILY TRANSCRIPTIONAL REGULATOR"/>
    <property type="match status" value="1"/>
</dbReference>
<feature type="domain" description="HTH araC/xylS-type" evidence="5">
    <location>
        <begin position="195"/>
        <end position="293"/>
    </location>
</feature>
<keyword evidence="7" id="KW-1185">Reference proteome</keyword>
<accession>A0ABT3GXE5</accession>
<keyword evidence="2" id="KW-0238">DNA-binding</keyword>
<sequence length="298" mass="32487">MGEPKLVQIAHDPRPCPPIPNFNLFGEADDLPDVVHCETIGIRSRLHDWELSVHRHARLHQLLLLQSGGGTATLDGQRHALPPGSLVNVPVGVVHGFSFTPETHGFVVTFAAEMLDQSLQTGEGLREILAKPAILTVQADIPPTMAAIFSAYDGRDFARAQILRSLAGLLLGQTARALAQRGTVAGPNASPALLARFESLIDAQYLRHWGVADYAKALSVSAAHLSRVTRAATGRPASVLIEDRLIREARRNLVYTNLPVSRIAYALGYEDPAYFTRVFTRATGLSPRAFRRRLEDTA</sequence>
<evidence type="ECO:0000256" key="4">
    <source>
        <dbReference type="ARBA" id="ARBA00023163"/>
    </source>
</evidence>
<gene>
    <name evidence="6" type="ORF">OKW52_08070</name>
</gene>
<dbReference type="SUPFAM" id="SSF51182">
    <property type="entry name" value="RmlC-like cupins"/>
    <property type="match status" value="1"/>
</dbReference>
<evidence type="ECO:0000256" key="2">
    <source>
        <dbReference type="ARBA" id="ARBA00023125"/>
    </source>
</evidence>
<evidence type="ECO:0000313" key="6">
    <source>
        <dbReference type="EMBL" id="MCW1932219.1"/>
    </source>
</evidence>